<sequence>MEGMLLAMNPLLTARTGPRSLPMQCSTDWKDRATRCCSKILLKRPPCGHCISQIRSEDKMRPIYETTTTEKVLSSFYSPLSESTDEIHSTTVAKDMQQALSGFVTNGVADASSNYHTYWTQQPPCAVLDRLEVYKYRVVAVNTVKDTTIWTLRSGS</sequence>
<evidence type="ECO:0000313" key="2">
    <source>
        <dbReference type="Proteomes" id="UP001163046"/>
    </source>
</evidence>
<accession>A0A9X0D3V5</accession>
<gene>
    <name evidence="1" type="ORF">OS493_020321</name>
</gene>
<name>A0A9X0D3V5_9CNID</name>
<dbReference type="InterPro" id="IPR036717">
    <property type="entry name" value="GFRP_sf"/>
</dbReference>
<dbReference type="Proteomes" id="UP001163046">
    <property type="component" value="Unassembled WGS sequence"/>
</dbReference>
<reference evidence="1" key="1">
    <citation type="submission" date="2023-01" db="EMBL/GenBank/DDBJ databases">
        <title>Genome assembly of the deep-sea coral Lophelia pertusa.</title>
        <authorList>
            <person name="Herrera S."/>
            <person name="Cordes E."/>
        </authorList>
    </citation>
    <scope>NUCLEOTIDE SEQUENCE</scope>
    <source>
        <strain evidence="1">USNM1676648</strain>
        <tissue evidence="1">Polyp</tissue>
    </source>
</reference>
<dbReference type="Gene3D" id="3.30.1410.10">
    <property type="entry name" value="GTP cyclohydrolase I feedback regulatory protein GFRP"/>
    <property type="match status" value="1"/>
</dbReference>
<dbReference type="Pfam" id="PF06399">
    <property type="entry name" value="GFRP"/>
    <property type="match status" value="1"/>
</dbReference>
<dbReference type="InterPro" id="IPR009112">
    <property type="entry name" value="GTP_CycHdrlase_I_reg"/>
</dbReference>
<dbReference type="SUPFAM" id="SSF69761">
    <property type="entry name" value="GTP cyclohydrolase I feedback regulatory protein, GFRP"/>
    <property type="match status" value="1"/>
</dbReference>
<dbReference type="OrthoDB" id="64291at2759"/>
<dbReference type="EMBL" id="MU825885">
    <property type="protein sequence ID" value="KAJ7384733.1"/>
    <property type="molecule type" value="Genomic_DNA"/>
</dbReference>
<comment type="caution">
    <text evidence="1">The sequence shown here is derived from an EMBL/GenBank/DDBJ whole genome shotgun (WGS) entry which is preliminary data.</text>
</comment>
<evidence type="ECO:0000313" key="1">
    <source>
        <dbReference type="EMBL" id="KAJ7384733.1"/>
    </source>
</evidence>
<dbReference type="GO" id="GO:0009890">
    <property type="term" value="P:negative regulation of biosynthetic process"/>
    <property type="evidence" value="ECO:0007669"/>
    <property type="project" value="InterPro"/>
</dbReference>
<proteinExistence type="predicted"/>
<organism evidence="1 2">
    <name type="scientific">Desmophyllum pertusum</name>
    <dbReference type="NCBI Taxonomy" id="174260"/>
    <lineage>
        <taxon>Eukaryota</taxon>
        <taxon>Metazoa</taxon>
        <taxon>Cnidaria</taxon>
        <taxon>Anthozoa</taxon>
        <taxon>Hexacorallia</taxon>
        <taxon>Scleractinia</taxon>
        <taxon>Caryophylliina</taxon>
        <taxon>Caryophylliidae</taxon>
        <taxon>Desmophyllum</taxon>
    </lineage>
</organism>
<dbReference type="AlphaFoldDB" id="A0A9X0D3V5"/>
<protein>
    <submittedName>
        <fullName evidence="1">Uncharacterized protein</fullName>
    </submittedName>
</protein>
<keyword evidence="2" id="KW-1185">Reference proteome</keyword>